<sequence>MSSRRRFLRGVGGVAAVGTLLGGAAHLDVGFVRTKLGGGFGGSLDLDSPNAEEFVPPAEFADYADRMGEQYGDASLPWREPESLTGEFVGTYARQADVVPSERFGVHDAAVLVHRLDDGPDGGEGRDDARYRLRLWSAGRLLGRAYEVDPWGVYRERPGFTWLEHEVEVERDDQLSADRALSTNGGRLVVAGARVTVPRGSYETGLEGGTAYRSRWEGFHRGEIPLVGSCELSFPDGERRRLDWSLSNGIGIRTPF</sequence>
<keyword evidence="2" id="KW-1185">Reference proteome</keyword>
<protein>
    <recommendedName>
        <fullName evidence="3">Tat (Twin-arginine translocation) pathway signal sequence</fullName>
    </recommendedName>
</protein>
<evidence type="ECO:0008006" key="3">
    <source>
        <dbReference type="Google" id="ProtNLM"/>
    </source>
</evidence>
<comment type="caution">
    <text evidence="1">The sequence shown here is derived from an EMBL/GenBank/DDBJ whole genome shotgun (WGS) entry which is preliminary data.</text>
</comment>
<dbReference type="GeneID" id="73043611"/>
<organism evidence="1 2">
    <name type="scientific">Halorussus aquaticus</name>
    <dbReference type="NCBI Taxonomy" id="2953748"/>
    <lineage>
        <taxon>Archaea</taxon>
        <taxon>Methanobacteriati</taxon>
        <taxon>Methanobacteriota</taxon>
        <taxon>Stenosarchaea group</taxon>
        <taxon>Halobacteria</taxon>
        <taxon>Halobacteriales</taxon>
        <taxon>Haladaptataceae</taxon>
        <taxon>Halorussus</taxon>
    </lineage>
</organism>
<dbReference type="InterPro" id="IPR006311">
    <property type="entry name" value="TAT_signal"/>
</dbReference>
<gene>
    <name evidence="1" type="ORF">ACFO9K_15525</name>
</gene>
<dbReference type="PROSITE" id="PS51318">
    <property type="entry name" value="TAT"/>
    <property type="match status" value="1"/>
</dbReference>
<accession>A0ABD5Q4S3</accession>
<evidence type="ECO:0000313" key="2">
    <source>
        <dbReference type="Proteomes" id="UP001595945"/>
    </source>
</evidence>
<dbReference type="EMBL" id="JBHSHT010000002">
    <property type="protein sequence ID" value="MFC4825668.1"/>
    <property type="molecule type" value="Genomic_DNA"/>
</dbReference>
<proteinExistence type="predicted"/>
<reference evidence="1 2" key="1">
    <citation type="journal article" date="2019" name="Int. J. Syst. Evol. Microbiol.">
        <title>The Global Catalogue of Microorganisms (GCM) 10K type strain sequencing project: providing services to taxonomists for standard genome sequencing and annotation.</title>
        <authorList>
            <consortium name="The Broad Institute Genomics Platform"/>
            <consortium name="The Broad Institute Genome Sequencing Center for Infectious Disease"/>
            <person name="Wu L."/>
            <person name="Ma J."/>
        </authorList>
    </citation>
    <scope>NUCLEOTIDE SEQUENCE [LARGE SCALE GENOMIC DNA]</scope>
    <source>
        <strain evidence="1 2">XZYJ18</strain>
    </source>
</reference>
<dbReference type="AlphaFoldDB" id="A0ABD5Q4S3"/>
<dbReference type="RefSeq" id="WP_254268687.1">
    <property type="nucleotide sequence ID" value="NZ_CP100400.1"/>
</dbReference>
<evidence type="ECO:0000313" key="1">
    <source>
        <dbReference type="EMBL" id="MFC4825668.1"/>
    </source>
</evidence>
<dbReference type="Proteomes" id="UP001595945">
    <property type="component" value="Unassembled WGS sequence"/>
</dbReference>
<name>A0ABD5Q4S3_9EURY</name>